<dbReference type="GO" id="GO:0005886">
    <property type="term" value="C:plasma membrane"/>
    <property type="evidence" value="ECO:0007669"/>
    <property type="project" value="UniProtKB-SubCell"/>
</dbReference>
<protein>
    <recommendedName>
        <fullName evidence="3 9">Flagellar biosynthetic protein FliR</fullName>
    </recommendedName>
</protein>
<evidence type="ECO:0000256" key="1">
    <source>
        <dbReference type="ARBA" id="ARBA00002578"/>
    </source>
</evidence>
<comment type="subcellular location">
    <subcellularLocation>
        <location evidence="10">Cell membrane</location>
        <topology evidence="10">Multi-pass membrane protein</topology>
    </subcellularLocation>
    <subcellularLocation>
        <location evidence="10">Bacterial flagellum basal body</location>
    </subcellularLocation>
</comment>
<keyword evidence="4 10" id="KW-1003">Cell membrane</keyword>
<dbReference type="PANTHER" id="PTHR30065:SF1">
    <property type="entry name" value="SURFACE PRESENTATION OF ANTIGENS PROTEIN SPAR"/>
    <property type="match status" value="1"/>
</dbReference>
<dbReference type="GO" id="GO:0009425">
    <property type="term" value="C:bacterial-type flagellum basal body"/>
    <property type="evidence" value="ECO:0007669"/>
    <property type="project" value="UniProtKB-SubCell"/>
</dbReference>
<evidence type="ECO:0000256" key="9">
    <source>
        <dbReference type="NCBIfam" id="TIGR01400"/>
    </source>
</evidence>
<keyword evidence="6 10" id="KW-1133">Transmembrane helix</keyword>
<dbReference type="Pfam" id="PF01311">
    <property type="entry name" value="Bac_export_1"/>
    <property type="match status" value="1"/>
</dbReference>
<evidence type="ECO:0000256" key="7">
    <source>
        <dbReference type="ARBA" id="ARBA00023136"/>
    </source>
</evidence>
<feature type="transmembrane region" description="Helical" evidence="10">
    <location>
        <begin position="216"/>
        <end position="237"/>
    </location>
</feature>
<feature type="transmembrane region" description="Helical" evidence="10">
    <location>
        <begin position="12"/>
        <end position="32"/>
    </location>
</feature>
<keyword evidence="11" id="KW-0282">Flagellum</keyword>
<dbReference type="PANTHER" id="PTHR30065">
    <property type="entry name" value="FLAGELLAR BIOSYNTHETIC PROTEIN FLIR"/>
    <property type="match status" value="1"/>
</dbReference>
<evidence type="ECO:0000256" key="4">
    <source>
        <dbReference type="ARBA" id="ARBA00022475"/>
    </source>
</evidence>
<evidence type="ECO:0000256" key="3">
    <source>
        <dbReference type="ARBA" id="ARBA00021717"/>
    </source>
</evidence>
<sequence length="260" mass="28521">MDIFSISYQEFKIFFLVLIRVSIILLMFPFFNARVIPVLSKAGLALIVAIILFPVLNNEMAVFPDTVFGVLQLIIAELIIGMVLGLLVQIFFEGVRMMGQLVGFQTGFAITNILDPQSGVQVSIFSNMAYMAAIVIFLLLNGHHILLSAIRESFKIIPVGSLGLNSAMLNKMILLYGEMFVIAIKIGAPAVAALLFVQVAFGLITKLMPQMNIMIVAFPVQIVVGLLFFGISLNVLLGFMERYLGGLGALLVNTMTWLKV</sequence>
<dbReference type="InterPro" id="IPR006303">
    <property type="entry name" value="FliR"/>
</dbReference>
<dbReference type="GO" id="GO:0006605">
    <property type="term" value="P:protein targeting"/>
    <property type="evidence" value="ECO:0007669"/>
    <property type="project" value="UniProtKB-UniRule"/>
</dbReference>
<dbReference type="EMBL" id="JACNJH010000134">
    <property type="protein sequence ID" value="MBC8361427.1"/>
    <property type="molecule type" value="Genomic_DNA"/>
</dbReference>
<feature type="transmembrane region" description="Helical" evidence="10">
    <location>
        <begin position="38"/>
        <end position="56"/>
    </location>
</feature>
<feature type="transmembrane region" description="Helical" evidence="10">
    <location>
        <begin position="128"/>
        <end position="149"/>
    </location>
</feature>
<evidence type="ECO:0000256" key="8">
    <source>
        <dbReference type="ARBA" id="ARBA00023143"/>
    </source>
</evidence>
<accession>A0A8J6NKP3</accession>
<keyword evidence="7 10" id="KW-0472">Membrane</keyword>
<evidence type="ECO:0000256" key="10">
    <source>
        <dbReference type="RuleBase" id="RU362071"/>
    </source>
</evidence>
<proteinExistence type="inferred from homology"/>
<keyword evidence="11" id="KW-0969">Cilium</keyword>
<dbReference type="GO" id="GO:0044780">
    <property type="term" value="P:bacterial-type flagellum assembly"/>
    <property type="evidence" value="ECO:0007669"/>
    <property type="project" value="UniProtKB-UniRule"/>
</dbReference>
<dbReference type="NCBIfam" id="TIGR01400">
    <property type="entry name" value="fliR"/>
    <property type="match status" value="1"/>
</dbReference>
<feature type="transmembrane region" description="Helical" evidence="10">
    <location>
        <begin position="182"/>
        <end position="204"/>
    </location>
</feature>
<dbReference type="InterPro" id="IPR002010">
    <property type="entry name" value="T3SS_IM_R"/>
</dbReference>
<evidence type="ECO:0000256" key="5">
    <source>
        <dbReference type="ARBA" id="ARBA00022692"/>
    </source>
</evidence>
<feature type="transmembrane region" description="Helical" evidence="10">
    <location>
        <begin position="68"/>
        <end position="92"/>
    </location>
</feature>
<evidence type="ECO:0000313" key="11">
    <source>
        <dbReference type="EMBL" id="MBC8361427.1"/>
    </source>
</evidence>
<dbReference type="Proteomes" id="UP000603434">
    <property type="component" value="Unassembled WGS sequence"/>
</dbReference>
<comment type="similarity">
    <text evidence="2 10">Belongs to the FliR/MopE/SpaR family.</text>
</comment>
<comment type="caution">
    <text evidence="11">The sequence shown here is derived from an EMBL/GenBank/DDBJ whole genome shotgun (WGS) entry which is preliminary data.</text>
</comment>
<comment type="function">
    <text evidence="1 10">Role in flagellar biosynthesis.</text>
</comment>
<keyword evidence="5 10" id="KW-0812">Transmembrane</keyword>
<dbReference type="AlphaFoldDB" id="A0A8J6NKP3"/>
<name>A0A8J6NKP3_9BACT</name>
<evidence type="ECO:0000256" key="6">
    <source>
        <dbReference type="ARBA" id="ARBA00022989"/>
    </source>
</evidence>
<organism evidence="11 12">
    <name type="scientific">Candidatus Desulfatibia profunda</name>
    <dbReference type="NCBI Taxonomy" id="2841695"/>
    <lineage>
        <taxon>Bacteria</taxon>
        <taxon>Pseudomonadati</taxon>
        <taxon>Thermodesulfobacteriota</taxon>
        <taxon>Desulfobacteria</taxon>
        <taxon>Desulfobacterales</taxon>
        <taxon>Desulfobacterales incertae sedis</taxon>
        <taxon>Candidatus Desulfatibia</taxon>
    </lineage>
</organism>
<gene>
    <name evidence="11" type="primary">fliR</name>
    <name evidence="11" type="ORF">H8E23_08525</name>
</gene>
<evidence type="ECO:0000313" key="12">
    <source>
        <dbReference type="Proteomes" id="UP000603434"/>
    </source>
</evidence>
<reference evidence="11 12" key="1">
    <citation type="submission" date="2020-08" db="EMBL/GenBank/DDBJ databases">
        <title>Bridging the membrane lipid divide: bacteria of the FCB group superphylum have the potential to synthesize archaeal ether lipids.</title>
        <authorList>
            <person name="Villanueva L."/>
            <person name="Von Meijenfeldt F.A.B."/>
            <person name="Westbye A.B."/>
            <person name="Yadav S."/>
            <person name="Hopmans E.C."/>
            <person name="Dutilh B.E."/>
            <person name="Sinninghe Damste J.S."/>
        </authorList>
    </citation>
    <scope>NUCLEOTIDE SEQUENCE [LARGE SCALE GENOMIC DNA]</scope>
    <source>
        <strain evidence="11">NIOZ-UU30</strain>
    </source>
</reference>
<keyword evidence="8 10" id="KW-0975">Bacterial flagellum</keyword>
<dbReference type="PRINTS" id="PR00953">
    <property type="entry name" value="TYPE3IMRPROT"/>
</dbReference>
<evidence type="ECO:0000256" key="2">
    <source>
        <dbReference type="ARBA" id="ARBA00009772"/>
    </source>
</evidence>
<keyword evidence="11" id="KW-0966">Cell projection</keyword>